<name>A0A5B7JTP4_PORTR</name>
<protein>
    <submittedName>
        <fullName evidence="1">Uncharacterized protein</fullName>
    </submittedName>
</protein>
<dbReference type="Proteomes" id="UP000324222">
    <property type="component" value="Unassembled WGS sequence"/>
</dbReference>
<comment type="caution">
    <text evidence="1">The sequence shown here is derived from an EMBL/GenBank/DDBJ whole genome shotgun (WGS) entry which is preliminary data.</text>
</comment>
<reference evidence="1 2" key="1">
    <citation type="submission" date="2019-05" db="EMBL/GenBank/DDBJ databases">
        <title>Another draft genome of Portunus trituberculatus and its Hox gene families provides insights of decapod evolution.</title>
        <authorList>
            <person name="Jeong J.-H."/>
            <person name="Song I."/>
            <person name="Kim S."/>
            <person name="Choi T."/>
            <person name="Kim D."/>
            <person name="Ryu S."/>
            <person name="Kim W."/>
        </authorList>
    </citation>
    <scope>NUCLEOTIDE SEQUENCE [LARGE SCALE GENOMIC DNA]</scope>
    <source>
        <tissue evidence="1">Muscle</tissue>
    </source>
</reference>
<accession>A0A5B7JTP4</accession>
<dbReference type="AlphaFoldDB" id="A0A5B7JTP4"/>
<organism evidence="1 2">
    <name type="scientific">Portunus trituberculatus</name>
    <name type="common">Swimming crab</name>
    <name type="synonym">Neptunus trituberculatus</name>
    <dbReference type="NCBI Taxonomy" id="210409"/>
    <lineage>
        <taxon>Eukaryota</taxon>
        <taxon>Metazoa</taxon>
        <taxon>Ecdysozoa</taxon>
        <taxon>Arthropoda</taxon>
        <taxon>Crustacea</taxon>
        <taxon>Multicrustacea</taxon>
        <taxon>Malacostraca</taxon>
        <taxon>Eumalacostraca</taxon>
        <taxon>Eucarida</taxon>
        <taxon>Decapoda</taxon>
        <taxon>Pleocyemata</taxon>
        <taxon>Brachyura</taxon>
        <taxon>Eubrachyura</taxon>
        <taxon>Portunoidea</taxon>
        <taxon>Portunidae</taxon>
        <taxon>Portuninae</taxon>
        <taxon>Portunus</taxon>
    </lineage>
</organism>
<evidence type="ECO:0000313" key="2">
    <source>
        <dbReference type="Proteomes" id="UP000324222"/>
    </source>
</evidence>
<gene>
    <name evidence="1" type="ORF">E2C01_090917</name>
</gene>
<keyword evidence="2" id="KW-1185">Reference proteome</keyword>
<dbReference type="EMBL" id="VSRR010103208">
    <property type="protein sequence ID" value="MPC95694.1"/>
    <property type="molecule type" value="Genomic_DNA"/>
</dbReference>
<sequence>MRLVVIAFPRLGLRMFAYQRFVSCRAEFIACNDSSSTRVLSPACSCLDMLEEILHREMDVREIRQIDREADRQAIQVVYAGN</sequence>
<proteinExistence type="predicted"/>
<evidence type="ECO:0000313" key="1">
    <source>
        <dbReference type="EMBL" id="MPC95694.1"/>
    </source>
</evidence>